<keyword evidence="2" id="KW-1185">Reference proteome</keyword>
<accession>A0AAW1CDA4</accession>
<dbReference type="Proteomes" id="UP001474421">
    <property type="component" value="Unassembled WGS sequence"/>
</dbReference>
<dbReference type="EMBL" id="JAOTOJ010000001">
    <property type="protein sequence ID" value="KAK9412360.1"/>
    <property type="molecule type" value="Genomic_DNA"/>
</dbReference>
<name>A0AAW1CDA4_CROAD</name>
<proteinExistence type="predicted"/>
<dbReference type="GO" id="GO:0003964">
    <property type="term" value="F:RNA-directed DNA polymerase activity"/>
    <property type="evidence" value="ECO:0007669"/>
    <property type="project" value="UniProtKB-KW"/>
</dbReference>
<keyword evidence="1" id="KW-0548">Nucleotidyltransferase</keyword>
<comment type="caution">
    <text evidence="1">The sequence shown here is derived from an EMBL/GenBank/DDBJ whole genome shotgun (WGS) entry which is preliminary data.</text>
</comment>
<organism evidence="1 2">
    <name type="scientific">Crotalus adamanteus</name>
    <name type="common">Eastern diamondback rattlesnake</name>
    <dbReference type="NCBI Taxonomy" id="8729"/>
    <lineage>
        <taxon>Eukaryota</taxon>
        <taxon>Metazoa</taxon>
        <taxon>Chordata</taxon>
        <taxon>Craniata</taxon>
        <taxon>Vertebrata</taxon>
        <taxon>Euteleostomi</taxon>
        <taxon>Lepidosauria</taxon>
        <taxon>Squamata</taxon>
        <taxon>Bifurcata</taxon>
        <taxon>Unidentata</taxon>
        <taxon>Episquamata</taxon>
        <taxon>Toxicofera</taxon>
        <taxon>Serpentes</taxon>
        <taxon>Colubroidea</taxon>
        <taxon>Viperidae</taxon>
        <taxon>Crotalinae</taxon>
        <taxon>Crotalus</taxon>
    </lineage>
</organism>
<gene>
    <name evidence="1" type="ORF">NXF25_003535</name>
</gene>
<keyword evidence="1" id="KW-0808">Transferase</keyword>
<keyword evidence="1" id="KW-0695">RNA-directed DNA polymerase</keyword>
<dbReference type="AlphaFoldDB" id="A0AAW1CDA4"/>
<feature type="non-terminal residue" evidence="1">
    <location>
        <position position="1"/>
    </location>
</feature>
<reference evidence="1 2" key="1">
    <citation type="journal article" date="2024" name="Proc. Natl. Acad. Sci. U.S.A.">
        <title>The genetic regulatory architecture and epigenomic basis for age-related changes in rattlesnake venom.</title>
        <authorList>
            <person name="Hogan M.P."/>
            <person name="Holding M.L."/>
            <person name="Nystrom G.S."/>
            <person name="Colston T.J."/>
            <person name="Bartlett D.A."/>
            <person name="Mason A.J."/>
            <person name="Ellsworth S.A."/>
            <person name="Rautsaw R.M."/>
            <person name="Lawrence K.C."/>
            <person name="Strickland J.L."/>
            <person name="He B."/>
            <person name="Fraser P."/>
            <person name="Margres M.J."/>
            <person name="Gilbert D.M."/>
            <person name="Gibbs H.L."/>
            <person name="Parkinson C.L."/>
            <person name="Rokyta D.R."/>
        </authorList>
    </citation>
    <scope>NUCLEOTIDE SEQUENCE [LARGE SCALE GENOMIC DNA]</scope>
    <source>
        <strain evidence="1">DRR0105</strain>
    </source>
</reference>
<protein>
    <submittedName>
        <fullName evidence="1">Pol: RNA-directed DNA polymerase from mobile element jockey</fullName>
    </submittedName>
</protein>
<sequence length="67" mass="7719">KRIKHSCHPKYLRIILDQSLIFGKHLEVIGQKLKTRKKLIRRIAGTRLGSTNKNFVYSGILISILCC</sequence>
<evidence type="ECO:0000313" key="2">
    <source>
        <dbReference type="Proteomes" id="UP001474421"/>
    </source>
</evidence>
<evidence type="ECO:0000313" key="1">
    <source>
        <dbReference type="EMBL" id="KAK9412360.1"/>
    </source>
</evidence>